<evidence type="ECO:0000313" key="2">
    <source>
        <dbReference type="Proteomes" id="UP000316242"/>
    </source>
</evidence>
<evidence type="ECO:0000313" key="1">
    <source>
        <dbReference type="EMBL" id="GEC13601.1"/>
    </source>
</evidence>
<reference evidence="1 2" key="1">
    <citation type="submission" date="2019-06" db="EMBL/GenBank/DDBJ databases">
        <title>Whole genome shotgun sequence of Glutamicibacter nicotianae NBRC 14234.</title>
        <authorList>
            <person name="Hosoyama A."/>
            <person name="Uohara A."/>
            <person name="Ohji S."/>
            <person name="Ichikawa N."/>
        </authorList>
    </citation>
    <scope>NUCLEOTIDE SEQUENCE [LARGE SCALE GENOMIC DNA]</scope>
    <source>
        <strain evidence="1 2">NBRC 14234</strain>
    </source>
</reference>
<organism evidence="1 2">
    <name type="scientific">Glutamicibacter nicotianae</name>
    <name type="common">Arthrobacter nicotianae</name>
    <dbReference type="NCBI Taxonomy" id="37929"/>
    <lineage>
        <taxon>Bacteria</taxon>
        <taxon>Bacillati</taxon>
        <taxon>Actinomycetota</taxon>
        <taxon>Actinomycetes</taxon>
        <taxon>Micrococcales</taxon>
        <taxon>Micrococcaceae</taxon>
        <taxon>Glutamicibacter</taxon>
    </lineage>
</organism>
<accession>A0ABQ0RQ26</accession>
<gene>
    <name evidence="1" type="ORF">ANI01nite_28040</name>
</gene>
<sequence>MSPSQGFFNVQNMIRRILLILVVLAVPAGLAGASQALADKANPPIPHHEPIVVQLSLAPAPNAAEAQEQDGGNHD</sequence>
<dbReference type="EMBL" id="BJNE01000015">
    <property type="protein sequence ID" value="GEC13601.1"/>
    <property type="molecule type" value="Genomic_DNA"/>
</dbReference>
<proteinExistence type="predicted"/>
<dbReference type="RefSeq" id="WP_141358685.1">
    <property type="nucleotide sequence ID" value="NZ_BAAAWM010000001.1"/>
</dbReference>
<keyword evidence="2" id="KW-1185">Reference proteome</keyword>
<protein>
    <submittedName>
        <fullName evidence="1">Uncharacterized protein</fullName>
    </submittedName>
</protein>
<comment type="caution">
    <text evidence="1">The sequence shown here is derived from an EMBL/GenBank/DDBJ whole genome shotgun (WGS) entry which is preliminary data.</text>
</comment>
<dbReference type="Proteomes" id="UP000316242">
    <property type="component" value="Unassembled WGS sequence"/>
</dbReference>
<name>A0ABQ0RQ26_GLUNI</name>